<feature type="domain" description="Tet-like 2OG-Fe(II) oxygenase" evidence="1">
    <location>
        <begin position="250"/>
        <end position="434"/>
    </location>
</feature>
<reference evidence="2 3" key="1">
    <citation type="submission" date="2019-05" db="EMBL/GenBank/DDBJ databases">
        <title>Emergence of the Ug99 lineage of the wheat stem rust pathogen through somatic hybridization.</title>
        <authorList>
            <person name="Li F."/>
            <person name="Upadhyaya N.M."/>
            <person name="Sperschneider J."/>
            <person name="Matny O."/>
            <person name="Nguyen-Phuc H."/>
            <person name="Mago R."/>
            <person name="Raley C."/>
            <person name="Miller M.E."/>
            <person name="Silverstein K.A.T."/>
            <person name="Henningsen E."/>
            <person name="Hirsch C.D."/>
            <person name="Visser B."/>
            <person name="Pretorius Z.A."/>
            <person name="Steffenson B.J."/>
            <person name="Schwessinger B."/>
            <person name="Dodds P.N."/>
            <person name="Figueroa M."/>
        </authorList>
    </citation>
    <scope>NUCLEOTIDE SEQUENCE [LARGE SCALE GENOMIC DNA]</scope>
    <source>
        <strain evidence="2 3">Ug99</strain>
    </source>
</reference>
<sequence>MTPQQAGRPNAPITIIFLNRASPNTPPGPRFNPPSKTTSTTRICLSFYTSSDCFLSLKVLLLRIDRLGTVSDCLAIVFYTDRSSLDPADHLAIILYTDQLSWNDLLSVIDCFLLSKSWTASASGLFFKCLNPIKPNTSTYSKKPLIDPVEQQLINQSNYSKAPSWASLGIRSASVVWHRVKYVPHNLYPNIPWVDDKPTRRPTASKIKAASDEVSTYRFLQSGLNLIMDPLDENSVIAIIEFTPFEELTSSQIDNLNYVSNFLHKSKRFLNSVSSCSRVWGGLMWAIGWRKSYDEDQIVGRYIKAFTETEIKAYDDHYLKSKRVGQIIGNLFKDLAHTPFEENQHLMQQYSIPAFESLEYGETPEESACTPHITFTTNGFFNPPHKDKDDISKFAFVLFLPTRTSDYTLVDSSEYDIKSGPFIFPDHKFALSLPVLDCQYK</sequence>
<proteinExistence type="predicted"/>
<dbReference type="InterPro" id="IPR046798">
    <property type="entry name" value="2OG-FeII_Oxy_6"/>
</dbReference>
<dbReference type="EMBL" id="VDEP01000105">
    <property type="protein sequence ID" value="KAA1131028.1"/>
    <property type="molecule type" value="Genomic_DNA"/>
</dbReference>
<dbReference type="Pfam" id="PF20515">
    <property type="entry name" value="2OG-FeII_Oxy_6"/>
    <property type="match status" value="1"/>
</dbReference>
<evidence type="ECO:0000259" key="1">
    <source>
        <dbReference type="Pfam" id="PF20515"/>
    </source>
</evidence>
<protein>
    <recommendedName>
        <fullName evidence="1">Tet-like 2OG-Fe(II) oxygenase domain-containing protein</fullName>
    </recommendedName>
</protein>
<organism evidence="2 3">
    <name type="scientific">Puccinia graminis f. sp. tritici</name>
    <dbReference type="NCBI Taxonomy" id="56615"/>
    <lineage>
        <taxon>Eukaryota</taxon>
        <taxon>Fungi</taxon>
        <taxon>Dikarya</taxon>
        <taxon>Basidiomycota</taxon>
        <taxon>Pucciniomycotina</taxon>
        <taxon>Pucciniomycetes</taxon>
        <taxon>Pucciniales</taxon>
        <taxon>Pucciniaceae</taxon>
        <taxon>Puccinia</taxon>
    </lineage>
</organism>
<dbReference type="Proteomes" id="UP000325313">
    <property type="component" value="Unassembled WGS sequence"/>
</dbReference>
<evidence type="ECO:0000313" key="3">
    <source>
        <dbReference type="Proteomes" id="UP000325313"/>
    </source>
</evidence>
<evidence type="ECO:0000313" key="2">
    <source>
        <dbReference type="EMBL" id="KAA1131028.1"/>
    </source>
</evidence>
<gene>
    <name evidence="2" type="ORF">PGTUg99_027366</name>
</gene>
<dbReference type="AlphaFoldDB" id="A0A5B0RZZ2"/>
<accession>A0A5B0RZZ2</accession>
<name>A0A5B0RZZ2_PUCGR</name>
<comment type="caution">
    <text evidence="2">The sequence shown here is derived from an EMBL/GenBank/DDBJ whole genome shotgun (WGS) entry which is preliminary data.</text>
</comment>